<dbReference type="OrthoDB" id="8108447at2"/>
<evidence type="ECO:0000313" key="4">
    <source>
        <dbReference type="EMBL" id="QJR80704.1"/>
    </source>
</evidence>
<evidence type="ECO:0000313" key="5">
    <source>
        <dbReference type="Proteomes" id="UP000219285"/>
    </source>
</evidence>
<dbReference type="RefSeq" id="WP_075607994.1">
    <property type="nucleotide sequence ID" value="NZ_CP052766.1"/>
</dbReference>
<evidence type="ECO:0000256" key="1">
    <source>
        <dbReference type="SAM" id="SignalP"/>
    </source>
</evidence>
<protein>
    <submittedName>
        <fullName evidence="4">DUF4038 domain-containing protein</fullName>
    </submittedName>
</protein>
<reference evidence="5" key="1">
    <citation type="submission" date="2014-12" db="EMBL/GenBank/DDBJ databases">
        <title>Complete genome sequence of a multi-drug resistant Klebsiella pneumoniae.</title>
        <authorList>
            <person name="Hua X."/>
            <person name="Chen Q."/>
            <person name="Li X."/>
            <person name="Feng Y."/>
            <person name="Ruan Z."/>
            <person name="Yu Y."/>
        </authorList>
    </citation>
    <scope>NUCLEOTIDE SEQUENCE [LARGE SCALE GENOMIC DNA]</scope>
    <source>
        <strain evidence="5">5.12</strain>
    </source>
</reference>
<reference evidence="4 5" key="2">
    <citation type="submission" date="2020-04" db="EMBL/GenBank/DDBJ databases">
        <title>Complete genome sequence of Alteromonas pelagimontana 5.12T.</title>
        <authorList>
            <person name="Sinha R.K."/>
            <person name="Krishnan K.P."/>
            <person name="Kurian J.P."/>
        </authorList>
    </citation>
    <scope>NUCLEOTIDE SEQUENCE [LARGE SCALE GENOMIC DNA]</scope>
    <source>
        <strain evidence="4 5">5.12</strain>
    </source>
</reference>
<keyword evidence="5" id="KW-1185">Reference proteome</keyword>
<keyword evidence="1" id="KW-0732">Signal</keyword>
<dbReference type="PANTHER" id="PTHR37836">
    <property type="entry name" value="LMO1036 PROTEIN"/>
    <property type="match status" value="1"/>
</dbReference>
<name>A0A6M4MBX0_9ALTE</name>
<dbReference type="KEGG" id="apel:CA267_007885"/>
<dbReference type="Proteomes" id="UP000219285">
    <property type="component" value="Chromosome"/>
</dbReference>
<proteinExistence type="predicted"/>
<feature type="domain" description="Putative collagen-binding" evidence="2">
    <location>
        <begin position="376"/>
        <end position="465"/>
    </location>
</feature>
<organism evidence="4 5">
    <name type="scientific">Alteromonas pelagimontana</name>
    <dbReference type="NCBI Taxonomy" id="1858656"/>
    <lineage>
        <taxon>Bacteria</taxon>
        <taxon>Pseudomonadati</taxon>
        <taxon>Pseudomonadota</taxon>
        <taxon>Gammaproteobacteria</taxon>
        <taxon>Alteromonadales</taxon>
        <taxon>Alteromonadaceae</taxon>
        <taxon>Alteromonas/Salinimonas group</taxon>
        <taxon>Alteromonas</taxon>
    </lineage>
</organism>
<accession>A0A6M4MBX0</accession>
<feature type="domain" description="Apiosidase-like catalytic" evidence="3">
    <location>
        <begin position="37"/>
        <end position="369"/>
    </location>
</feature>
<evidence type="ECO:0000259" key="3">
    <source>
        <dbReference type="Pfam" id="PF13204"/>
    </source>
</evidence>
<evidence type="ECO:0000259" key="2">
    <source>
        <dbReference type="Pfam" id="PF12904"/>
    </source>
</evidence>
<gene>
    <name evidence="4" type="ORF">CA267_007885</name>
</gene>
<dbReference type="InterPro" id="IPR024749">
    <property type="entry name" value="Collagen-bd_put"/>
</dbReference>
<dbReference type="InterPro" id="IPR025277">
    <property type="entry name" value="Apiosidase-like_cat_dom"/>
</dbReference>
<feature type="signal peptide" evidence="1">
    <location>
        <begin position="1"/>
        <end position="21"/>
    </location>
</feature>
<dbReference type="PROSITE" id="PS51257">
    <property type="entry name" value="PROKAR_LIPOPROTEIN"/>
    <property type="match status" value="1"/>
</dbReference>
<dbReference type="SUPFAM" id="SSF51445">
    <property type="entry name" value="(Trans)glycosidases"/>
    <property type="match status" value="1"/>
</dbReference>
<dbReference type="Pfam" id="PF13204">
    <property type="entry name" value="Apiosidase"/>
    <property type="match status" value="1"/>
</dbReference>
<dbReference type="PANTHER" id="PTHR37836:SF3">
    <property type="entry name" value="ENDOGLUCANASE"/>
    <property type="match status" value="1"/>
</dbReference>
<dbReference type="AlphaFoldDB" id="A0A6M4MBX0"/>
<sequence>MPGKVKLLVLLSLIGTLLSCATQKDPQALWPNIVVGKNPHYFAKENGQQFFWLADTAWLMFKKLDRKDTLEYLQNRQAKGFNVIQVMLLHSLDVTNFQGDAALIGNNITKPLITKGNNPASATEYDYWDHVEFAIDAAADQGLWVALVPVWGSEITPGKVSKSAITQYATFLAKRFGNKPNIIWMNGGDTLGNENTEIWEAMGSTLNKLDSRHLITFHPRGRHMSSEWFHNRPWLDFNMFQSGHRSYGQDTSWNSFRYGPDNWRYAQKDYARKPLKPTLDGEPSYEDIPYGLHDSSLPRWKSEDVRRYAYWSVFHGAAGFTYGHNSVMQFYQPESGEAPVYGATQSWHEAMDAEGATQMAYLKTLILKHTQSDRRPDPDLVLNQGRRYDYQPALRGKDYALIYTFTGRPVTIDTKEIQSATVQARWFNPRDGKFYPAFAFYNDDNPVFNPPGGVQRGNDWVLVVQLPKKKKLFYP</sequence>
<dbReference type="InterPro" id="IPR017853">
    <property type="entry name" value="GH"/>
</dbReference>
<dbReference type="Pfam" id="PF12904">
    <property type="entry name" value="Collagen_bind_2"/>
    <property type="match status" value="1"/>
</dbReference>
<feature type="chain" id="PRO_5028858109" evidence="1">
    <location>
        <begin position="22"/>
        <end position="475"/>
    </location>
</feature>
<dbReference type="EMBL" id="CP052766">
    <property type="protein sequence ID" value="QJR80704.1"/>
    <property type="molecule type" value="Genomic_DNA"/>
</dbReference>
<dbReference type="Gene3D" id="3.20.20.80">
    <property type="entry name" value="Glycosidases"/>
    <property type="match status" value="1"/>
</dbReference>